<keyword evidence="3 6" id="KW-0812">Transmembrane</keyword>
<feature type="transmembrane region" description="Helical" evidence="6">
    <location>
        <begin position="174"/>
        <end position="197"/>
    </location>
</feature>
<evidence type="ECO:0000256" key="4">
    <source>
        <dbReference type="ARBA" id="ARBA00022989"/>
    </source>
</evidence>
<keyword evidence="2" id="KW-0813">Transport</keyword>
<accession>A0AA38H8T4</accession>
<evidence type="ECO:0000256" key="2">
    <source>
        <dbReference type="ARBA" id="ARBA00022448"/>
    </source>
</evidence>
<feature type="transmembrane region" description="Helical" evidence="6">
    <location>
        <begin position="120"/>
        <end position="142"/>
    </location>
</feature>
<evidence type="ECO:0000256" key="5">
    <source>
        <dbReference type="ARBA" id="ARBA00023136"/>
    </source>
</evidence>
<organism evidence="8 9">
    <name type="scientific">Dioszegia hungarica</name>
    <dbReference type="NCBI Taxonomy" id="4972"/>
    <lineage>
        <taxon>Eukaryota</taxon>
        <taxon>Fungi</taxon>
        <taxon>Dikarya</taxon>
        <taxon>Basidiomycota</taxon>
        <taxon>Agaricomycotina</taxon>
        <taxon>Tremellomycetes</taxon>
        <taxon>Tremellales</taxon>
        <taxon>Bulleribasidiaceae</taxon>
        <taxon>Dioszegia</taxon>
    </lineage>
</organism>
<dbReference type="InterPro" id="IPR036259">
    <property type="entry name" value="MFS_trans_sf"/>
</dbReference>
<dbReference type="SUPFAM" id="SSF103473">
    <property type="entry name" value="MFS general substrate transporter"/>
    <property type="match status" value="1"/>
</dbReference>
<protein>
    <submittedName>
        <fullName evidence="8">Vitamin H transporter</fullName>
    </submittedName>
</protein>
<dbReference type="RefSeq" id="XP_052944821.1">
    <property type="nucleotide sequence ID" value="XM_053089444.1"/>
</dbReference>
<keyword evidence="5 6" id="KW-0472">Membrane</keyword>
<dbReference type="GO" id="GO:0016020">
    <property type="term" value="C:membrane"/>
    <property type="evidence" value="ECO:0007669"/>
    <property type="project" value="UniProtKB-SubCell"/>
</dbReference>
<dbReference type="Pfam" id="PF07690">
    <property type="entry name" value="MFS_1"/>
    <property type="match status" value="1"/>
</dbReference>
<dbReference type="PANTHER" id="PTHR43791">
    <property type="entry name" value="PERMEASE-RELATED"/>
    <property type="match status" value="1"/>
</dbReference>
<dbReference type="Gene3D" id="1.20.1250.20">
    <property type="entry name" value="MFS general substrate transporter like domains"/>
    <property type="match status" value="1"/>
</dbReference>
<dbReference type="EMBL" id="JAKWFO010000005">
    <property type="protein sequence ID" value="KAI9635044.1"/>
    <property type="molecule type" value="Genomic_DNA"/>
</dbReference>
<dbReference type="GeneID" id="77728649"/>
<feature type="domain" description="Major facilitator superfamily (MFS) profile" evidence="7">
    <location>
        <begin position="83"/>
        <end position="496"/>
    </location>
</feature>
<sequence length="526" mass="58402">MPTQPKREDVVPQLDLVRAATLTGIDKEEVYMVDNIDNLKEAYQYDVNSAEEVLSRYPLLRDKSEAELNVLNNRVKKLIDYRMLPMLTLCLLINYLDRSNVTNARVAGMQTDLGMTDVQWSAGISMFYVGYMVTQLPGVLLLSRGKPRIIMPLMVVAWSLPTILFPLVKNAEGFILARLAVGIAEGAFFPGIALMTSSWYTRDELPFRMALWHGAPCLSNVFGGPLAAGVLETMEGVGGLRAWKWFMIIEGIMSFTVAGLAFWSLPNWPNNTPWMSPEETEMAQYRLVMSAGGIDEADADLTVIQGAKLALKDVFTYIFAMMHLWLVAAQSFKDFLPSILQTMSTSNLMTYLLQSPPYLCGFLAILGFGYTAGRFRENTWHMVGPLLLSLAGALMMILTYNVGARYTGVCFLLIGTSSALNLHVSWETSLVPAPLRKAALIAIANTFSSTSHWWTPYFFLTNQKPLYRLGGGLIIVSLGISIICVLACAWWAKRKNRALDAAEAEVQATRAAQGLEPLAKGWRFPL</sequence>
<feature type="transmembrane region" description="Helical" evidence="6">
    <location>
        <begin position="79"/>
        <end position="96"/>
    </location>
</feature>
<evidence type="ECO:0000313" key="8">
    <source>
        <dbReference type="EMBL" id="KAI9635044.1"/>
    </source>
</evidence>
<keyword evidence="4 6" id="KW-1133">Transmembrane helix</keyword>
<reference evidence="8" key="1">
    <citation type="journal article" date="2022" name="G3 (Bethesda)">
        <title>High quality genome of the basidiomycete yeast Dioszegia hungarica PDD-24b-2 isolated from cloud water.</title>
        <authorList>
            <person name="Jarrige D."/>
            <person name="Haridas S."/>
            <person name="Bleykasten-Grosshans C."/>
            <person name="Joly M."/>
            <person name="Nadalig T."/>
            <person name="Sancelme M."/>
            <person name="Vuilleumier S."/>
            <person name="Grigoriev I.V."/>
            <person name="Amato P."/>
            <person name="Bringel F."/>
        </authorList>
    </citation>
    <scope>NUCLEOTIDE SEQUENCE</scope>
    <source>
        <strain evidence="8">PDD-24b-2</strain>
    </source>
</reference>
<evidence type="ECO:0000313" key="9">
    <source>
        <dbReference type="Proteomes" id="UP001164286"/>
    </source>
</evidence>
<evidence type="ECO:0000256" key="6">
    <source>
        <dbReference type="SAM" id="Phobius"/>
    </source>
</evidence>
<evidence type="ECO:0000256" key="3">
    <source>
        <dbReference type="ARBA" id="ARBA00022692"/>
    </source>
</evidence>
<comment type="caution">
    <text evidence="8">The sequence shown here is derived from an EMBL/GenBank/DDBJ whole genome shotgun (WGS) entry which is preliminary data.</text>
</comment>
<dbReference type="Proteomes" id="UP001164286">
    <property type="component" value="Unassembled WGS sequence"/>
</dbReference>
<evidence type="ECO:0000256" key="1">
    <source>
        <dbReference type="ARBA" id="ARBA00004141"/>
    </source>
</evidence>
<feature type="transmembrane region" description="Helical" evidence="6">
    <location>
        <begin position="352"/>
        <end position="370"/>
    </location>
</feature>
<gene>
    <name evidence="8" type="ORF">MKK02DRAFT_36555</name>
</gene>
<comment type="subcellular location">
    <subcellularLocation>
        <location evidence="1">Membrane</location>
        <topology evidence="1">Multi-pass membrane protein</topology>
    </subcellularLocation>
</comment>
<proteinExistence type="predicted"/>
<feature type="transmembrane region" description="Helical" evidence="6">
    <location>
        <begin position="149"/>
        <end position="168"/>
    </location>
</feature>
<dbReference type="GO" id="GO:0022857">
    <property type="term" value="F:transmembrane transporter activity"/>
    <property type="evidence" value="ECO:0007669"/>
    <property type="project" value="InterPro"/>
</dbReference>
<name>A0AA38H8T4_9TREE</name>
<dbReference type="InterPro" id="IPR011701">
    <property type="entry name" value="MFS"/>
</dbReference>
<feature type="transmembrane region" description="Helical" evidence="6">
    <location>
        <begin position="438"/>
        <end position="460"/>
    </location>
</feature>
<evidence type="ECO:0000259" key="7">
    <source>
        <dbReference type="PROSITE" id="PS50850"/>
    </source>
</evidence>
<feature type="transmembrane region" description="Helical" evidence="6">
    <location>
        <begin position="209"/>
        <end position="231"/>
    </location>
</feature>
<keyword evidence="9" id="KW-1185">Reference proteome</keyword>
<feature type="transmembrane region" description="Helical" evidence="6">
    <location>
        <begin position="314"/>
        <end position="332"/>
    </location>
</feature>
<feature type="transmembrane region" description="Helical" evidence="6">
    <location>
        <begin position="466"/>
        <end position="492"/>
    </location>
</feature>
<dbReference type="FunFam" id="1.20.1250.20:FF:000057">
    <property type="entry name" value="MFS general substrate transporter"/>
    <property type="match status" value="1"/>
</dbReference>
<dbReference type="PROSITE" id="PS50850">
    <property type="entry name" value="MFS"/>
    <property type="match status" value="1"/>
</dbReference>
<dbReference type="InterPro" id="IPR020846">
    <property type="entry name" value="MFS_dom"/>
</dbReference>
<dbReference type="PANTHER" id="PTHR43791:SF13">
    <property type="entry name" value="MAJOR FACILITATOR SUPERFAMILY (MFS) PROFILE DOMAIN-CONTAINING PROTEIN"/>
    <property type="match status" value="1"/>
</dbReference>
<feature type="transmembrane region" description="Helical" evidence="6">
    <location>
        <begin position="243"/>
        <end position="265"/>
    </location>
</feature>
<feature type="transmembrane region" description="Helical" evidence="6">
    <location>
        <begin position="406"/>
        <end position="426"/>
    </location>
</feature>
<dbReference type="AlphaFoldDB" id="A0AA38H8T4"/>
<feature type="transmembrane region" description="Helical" evidence="6">
    <location>
        <begin position="382"/>
        <end position="400"/>
    </location>
</feature>